<name>A0A9X1PGV3_9BACT</name>
<feature type="domain" description="DUF6973" evidence="1">
    <location>
        <begin position="186"/>
        <end position="290"/>
    </location>
</feature>
<dbReference type="EMBL" id="JAJTTC010000001">
    <property type="protein sequence ID" value="MCF0060977.1"/>
    <property type="molecule type" value="Genomic_DNA"/>
</dbReference>
<sequence>MQKVLRKAVLIAVFGAFVSSCHDPQTGEVPTPNAAIKSETVAFKGERVVIPANFPKELFEQTQEEFDLYYRTVSEDGNKRVSGEAPLLTYEELLPILVKNNAKYPTITSEDGILEKDLERIFKDFPDIETHEEANEKRALIYDFYQTMCKRNVVAEVVALEKAKRESGRILGPDSGDLTTPEKNHLLLNPGYAQWYVQAAKDAIYLAATFYGNATIGNKGNAFKHSTWNALSIRYILKGSPASENQAVDFTQDGCSKHEQTNNGAQIHDKDSAMDLHNNMSAREWMENETSWGFGPFRKMPSVDDIINNLLGKANSCAMHSMTDILNWHGGNNSVTWNKLYNNLYSPNQHLVHVVP</sequence>
<protein>
    <recommendedName>
        <fullName evidence="1">DUF6973 domain-containing protein</fullName>
    </recommendedName>
</protein>
<reference evidence="2" key="1">
    <citation type="submission" date="2021-12" db="EMBL/GenBank/DDBJ databases">
        <title>Novel species in genus Dyadobacter.</title>
        <authorList>
            <person name="Ma C."/>
        </authorList>
    </citation>
    <scope>NUCLEOTIDE SEQUENCE</scope>
    <source>
        <strain evidence="2">LJ419</strain>
    </source>
</reference>
<dbReference type="Proteomes" id="UP001139000">
    <property type="component" value="Unassembled WGS sequence"/>
</dbReference>
<gene>
    <name evidence="2" type="ORF">LXM26_05700</name>
</gene>
<dbReference type="PROSITE" id="PS51257">
    <property type="entry name" value="PROKAR_LIPOPROTEIN"/>
    <property type="match status" value="1"/>
</dbReference>
<organism evidence="2 3">
    <name type="scientific">Dyadobacter chenwenxiniae</name>
    <dbReference type="NCBI Taxonomy" id="2906456"/>
    <lineage>
        <taxon>Bacteria</taxon>
        <taxon>Pseudomonadati</taxon>
        <taxon>Bacteroidota</taxon>
        <taxon>Cytophagia</taxon>
        <taxon>Cytophagales</taxon>
        <taxon>Spirosomataceae</taxon>
        <taxon>Dyadobacter</taxon>
    </lineage>
</organism>
<accession>A0A9X1PGV3</accession>
<dbReference type="InterPro" id="IPR054246">
    <property type="entry name" value="DUF6973"/>
</dbReference>
<dbReference type="Pfam" id="PF22322">
    <property type="entry name" value="DUF6973"/>
    <property type="match status" value="1"/>
</dbReference>
<evidence type="ECO:0000313" key="2">
    <source>
        <dbReference type="EMBL" id="MCF0060977.1"/>
    </source>
</evidence>
<comment type="caution">
    <text evidence="2">The sequence shown here is derived from an EMBL/GenBank/DDBJ whole genome shotgun (WGS) entry which is preliminary data.</text>
</comment>
<dbReference type="AlphaFoldDB" id="A0A9X1PGV3"/>
<dbReference type="RefSeq" id="WP_234654025.1">
    <property type="nucleotide sequence ID" value="NZ_CP094997.1"/>
</dbReference>
<evidence type="ECO:0000313" key="3">
    <source>
        <dbReference type="Proteomes" id="UP001139000"/>
    </source>
</evidence>
<evidence type="ECO:0000259" key="1">
    <source>
        <dbReference type="Pfam" id="PF22322"/>
    </source>
</evidence>
<keyword evidence="3" id="KW-1185">Reference proteome</keyword>
<proteinExistence type="predicted"/>